<reference evidence="1" key="1">
    <citation type="submission" date="2020-05" db="EMBL/GenBank/DDBJ databases">
        <title>Large-scale comparative analyses of tick genomes elucidate their genetic diversity and vector capacities.</title>
        <authorList>
            <person name="Jia N."/>
            <person name="Wang J."/>
            <person name="Shi W."/>
            <person name="Du L."/>
            <person name="Sun Y."/>
            <person name="Zhan W."/>
            <person name="Jiang J."/>
            <person name="Wang Q."/>
            <person name="Zhang B."/>
            <person name="Ji P."/>
            <person name="Sakyi L.B."/>
            <person name="Cui X."/>
            <person name="Yuan T."/>
            <person name="Jiang B."/>
            <person name="Yang W."/>
            <person name="Lam T.T.-Y."/>
            <person name="Chang Q."/>
            <person name="Ding S."/>
            <person name="Wang X."/>
            <person name="Zhu J."/>
            <person name="Ruan X."/>
            <person name="Zhao L."/>
            <person name="Wei J."/>
            <person name="Que T."/>
            <person name="Du C."/>
            <person name="Cheng J."/>
            <person name="Dai P."/>
            <person name="Han X."/>
            <person name="Huang E."/>
            <person name="Gao Y."/>
            <person name="Liu J."/>
            <person name="Shao H."/>
            <person name="Ye R."/>
            <person name="Li L."/>
            <person name="Wei W."/>
            <person name="Wang X."/>
            <person name="Wang C."/>
            <person name="Yang T."/>
            <person name="Huo Q."/>
            <person name="Li W."/>
            <person name="Guo W."/>
            <person name="Chen H."/>
            <person name="Zhou L."/>
            <person name="Ni X."/>
            <person name="Tian J."/>
            <person name="Zhou Y."/>
            <person name="Sheng Y."/>
            <person name="Liu T."/>
            <person name="Pan Y."/>
            <person name="Xia L."/>
            <person name="Li J."/>
            <person name="Zhao F."/>
            <person name="Cao W."/>
        </authorList>
    </citation>
    <scope>NUCLEOTIDE SEQUENCE</scope>
    <source>
        <strain evidence="1">Hyas-2018</strain>
    </source>
</reference>
<protein>
    <submittedName>
        <fullName evidence="1">Uncharacterized protein</fullName>
    </submittedName>
</protein>
<evidence type="ECO:0000313" key="2">
    <source>
        <dbReference type="Proteomes" id="UP000821845"/>
    </source>
</evidence>
<keyword evidence="2" id="KW-1185">Reference proteome</keyword>
<comment type="caution">
    <text evidence="1">The sequence shown here is derived from an EMBL/GenBank/DDBJ whole genome shotgun (WGS) entry which is preliminary data.</text>
</comment>
<proteinExistence type="predicted"/>
<dbReference type="Proteomes" id="UP000821845">
    <property type="component" value="Chromosome 2"/>
</dbReference>
<sequence length="108" mass="11404">MPRCRHCTRTVVVFVKVAAKVGALQSRVCVVAKCSFSGNALGREAADHGIAGRLVGGQNQNRPKPSGYRGGQEGVATPAAAPRSAAYRSFLRNARRKRAMHSTGAEIA</sequence>
<dbReference type="EMBL" id="CM023482">
    <property type="protein sequence ID" value="KAH6937808.1"/>
    <property type="molecule type" value="Genomic_DNA"/>
</dbReference>
<organism evidence="1 2">
    <name type="scientific">Hyalomma asiaticum</name>
    <name type="common">Tick</name>
    <dbReference type="NCBI Taxonomy" id="266040"/>
    <lineage>
        <taxon>Eukaryota</taxon>
        <taxon>Metazoa</taxon>
        <taxon>Ecdysozoa</taxon>
        <taxon>Arthropoda</taxon>
        <taxon>Chelicerata</taxon>
        <taxon>Arachnida</taxon>
        <taxon>Acari</taxon>
        <taxon>Parasitiformes</taxon>
        <taxon>Ixodida</taxon>
        <taxon>Ixodoidea</taxon>
        <taxon>Ixodidae</taxon>
        <taxon>Hyalomminae</taxon>
        <taxon>Hyalomma</taxon>
    </lineage>
</organism>
<name>A0ACB7SSW6_HYAAI</name>
<gene>
    <name evidence="1" type="ORF">HPB50_004189</name>
</gene>
<evidence type="ECO:0000313" key="1">
    <source>
        <dbReference type="EMBL" id="KAH6937808.1"/>
    </source>
</evidence>
<accession>A0ACB7SSW6</accession>